<keyword evidence="5 12" id="KW-0812">Transmembrane</keyword>
<comment type="subcellular location">
    <subcellularLocation>
        <location evidence="1">Membrane</location>
        <topology evidence="1">Multi-pass membrane protein</topology>
    </subcellularLocation>
</comment>
<name>A0ABQ9K680_9CUCU</name>
<accession>A0ABQ9K680</accession>
<evidence type="ECO:0000256" key="12">
    <source>
        <dbReference type="RuleBase" id="RU000679"/>
    </source>
</evidence>
<evidence type="ECO:0000256" key="13">
    <source>
        <dbReference type="SAM" id="Phobius"/>
    </source>
</evidence>
<dbReference type="InterPro" id="IPR001873">
    <property type="entry name" value="ENaC"/>
</dbReference>
<evidence type="ECO:0000256" key="3">
    <source>
        <dbReference type="ARBA" id="ARBA00022448"/>
    </source>
</evidence>
<evidence type="ECO:0000256" key="1">
    <source>
        <dbReference type="ARBA" id="ARBA00004141"/>
    </source>
</evidence>
<keyword evidence="6 13" id="KW-1133">Transmembrane helix</keyword>
<proteinExistence type="inferred from homology"/>
<dbReference type="PANTHER" id="PTHR11690:SF240">
    <property type="entry name" value="PICKPOCKET 25-RELATED"/>
    <property type="match status" value="1"/>
</dbReference>
<keyword evidence="4 12" id="KW-0894">Sodium channel</keyword>
<evidence type="ECO:0000256" key="7">
    <source>
        <dbReference type="ARBA" id="ARBA00023053"/>
    </source>
</evidence>
<evidence type="ECO:0000256" key="9">
    <source>
        <dbReference type="ARBA" id="ARBA00023136"/>
    </source>
</evidence>
<evidence type="ECO:0000256" key="10">
    <source>
        <dbReference type="ARBA" id="ARBA00023201"/>
    </source>
</evidence>
<gene>
    <name evidence="14" type="ORF">NQ317_019740</name>
</gene>
<comment type="caution">
    <text evidence="14">The sequence shown here is derived from an EMBL/GenBank/DDBJ whole genome shotgun (WGS) entry which is preliminary data.</text>
</comment>
<dbReference type="EMBL" id="JAPWTJ010000020">
    <property type="protein sequence ID" value="KAJ8985057.1"/>
    <property type="molecule type" value="Genomic_DNA"/>
</dbReference>
<feature type="transmembrane region" description="Helical" evidence="13">
    <location>
        <begin position="55"/>
        <end position="72"/>
    </location>
</feature>
<protein>
    <recommendedName>
        <fullName evidence="16">Sodium channel protein Nach</fullName>
    </recommendedName>
</protein>
<evidence type="ECO:0000256" key="6">
    <source>
        <dbReference type="ARBA" id="ARBA00022989"/>
    </source>
</evidence>
<keyword evidence="9 13" id="KW-0472">Membrane</keyword>
<evidence type="ECO:0000256" key="4">
    <source>
        <dbReference type="ARBA" id="ARBA00022461"/>
    </source>
</evidence>
<evidence type="ECO:0000256" key="2">
    <source>
        <dbReference type="ARBA" id="ARBA00007193"/>
    </source>
</evidence>
<feature type="transmembrane region" description="Helical" evidence="13">
    <location>
        <begin position="431"/>
        <end position="458"/>
    </location>
</feature>
<dbReference type="Gene3D" id="1.10.287.820">
    <property type="entry name" value="Acid-sensing ion channel domain"/>
    <property type="match status" value="1"/>
</dbReference>
<dbReference type="Proteomes" id="UP001162164">
    <property type="component" value="Unassembled WGS sequence"/>
</dbReference>
<keyword evidence="3 12" id="KW-0813">Transport</keyword>
<keyword evidence="10 12" id="KW-0739">Sodium transport</keyword>
<keyword evidence="8 12" id="KW-0406">Ion transport</keyword>
<reference evidence="14" key="1">
    <citation type="journal article" date="2023" name="Insect Mol. Biol.">
        <title>Genome sequencing provides insights into the evolution of gene families encoding plant cell wall-degrading enzymes in longhorned beetles.</title>
        <authorList>
            <person name="Shin N.R."/>
            <person name="Okamura Y."/>
            <person name="Kirsch R."/>
            <person name="Pauchet Y."/>
        </authorList>
    </citation>
    <scope>NUCLEOTIDE SEQUENCE</scope>
    <source>
        <strain evidence="14">MMC_N1</strain>
    </source>
</reference>
<evidence type="ECO:0000256" key="8">
    <source>
        <dbReference type="ARBA" id="ARBA00023065"/>
    </source>
</evidence>
<dbReference type="Pfam" id="PF00858">
    <property type="entry name" value="ASC"/>
    <property type="match status" value="1"/>
</dbReference>
<dbReference type="Gene3D" id="1.10.287.770">
    <property type="entry name" value="YojJ-like"/>
    <property type="match status" value="1"/>
</dbReference>
<keyword evidence="11 12" id="KW-0407">Ion channel</keyword>
<keyword evidence="15" id="KW-1185">Reference proteome</keyword>
<comment type="similarity">
    <text evidence="2 12">Belongs to the amiloride-sensitive sodium channel (TC 1.A.6) family.</text>
</comment>
<evidence type="ECO:0000313" key="15">
    <source>
        <dbReference type="Proteomes" id="UP001162164"/>
    </source>
</evidence>
<sequence>MKNTKFEFFFRSLIAKNMEKPEHRLWKFVENFSEQSTIHGVNIIRMKKLHILERIFWVVAVILAATGAITLAKSNWTRYSANPTVVSIQKDYRNWENAFPAATGCLVDKVDITNAEKFIHKTWNITKIDSKYPYYLDFVKTVANVSYNSLSYFGQFENDTDLNNVDLVKLAINVHPAISGNLVTFQTKHKTDWQLILTELGVCLTVNSKFAELLTINTDDTNVVKSGTYVETLRCHYLNGLCYARYDSDPSRPINYYIHSYLEVVHATYNSFYPVEESEELEINYRMIETVSSPDIRYLTPSQRKCHFDNEPLTTDVPVYGTSICYIICRHKLSLKLCGCKPFFYHFLGGKVCDIRGLLCLSKYANRIMQPPSQIGCKCPQPCELITYLPQIPQYTKWEHGYFDSRITFRWGLLPPTTKYRRDILFGFGDLIVSIGGTVALFLGISFISIIEIIFLFIESILKQYMDRDETPTKKLFVAVGKNNNIDME</sequence>
<dbReference type="PANTHER" id="PTHR11690">
    <property type="entry name" value="AMILORIDE-SENSITIVE SODIUM CHANNEL-RELATED"/>
    <property type="match status" value="1"/>
</dbReference>
<evidence type="ECO:0000313" key="14">
    <source>
        <dbReference type="EMBL" id="KAJ8985057.1"/>
    </source>
</evidence>
<organism evidence="14 15">
    <name type="scientific">Molorchus minor</name>
    <dbReference type="NCBI Taxonomy" id="1323400"/>
    <lineage>
        <taxon>Eukaryota</taxon>
        <taxon>Metazoa</taxon>
        <taxon>Ecdysozoa</taxon>
        <taxon>Arthropoda</taxon>
        <taxon>Hexapoda</taxon>
        <taxon>Insecta</taxon>
        <taxon>Pterygota</taxon>
        <taxon>Neoptera</taxon>
        <taxon>Endopterygota</taxon>
        <taxon>Coleoptera</taxon>
        <taxon>Polyphaga</taxon>
        <taxon>Cucujiformia</taxon>
        <taxon>Chrysomeloidea</taxon>
        <taxon>Cerambycidae</taxon>
        <taxon>Lamiinae</taxon>
        <taxon>Monochamini</taxon>
        <taxon>Molorchus</taxon>
    </lineage>
</organism>
<evidence type="ECO:0000256" key="5">
    <source>
        <dbReference type="ARBA" id="ARBA00022692"/>
    </source>
</evidence>
<keyword evidence="7" id="KW-0915">Sodium</keyword>
<evidence type="ECO:0008006" key="16">
    <source>
        <dbReference type="Google" id="ProtNLM"/>
    </source>
</evidence>
<evidence type="ECO:0000256" key="11">
    <source>
        <dbReference type="ARBA" id="ARBA00023303"/>
    </source>
</evidence>